<gene>
    <name evidence="1" type="ORF">DSM01_2539</name>
    <name evidence="2" type="ORF">SAMN04487999_2941</name>
</gene>
<reference evidence="2" key="1">
    <citation type="submission" date="2016-11" db="EMBL/GenBank/DDBJ databases">
        <authorList>
            <person name="Jaros S."/>
            <person name="Januszkiewicz K."/>
            <person name="Wedrychowicz H."/>
        </authorList>
    </citation>
    <scope>NUCLEOTIDE SEQUENCE [LARGE SCALE GENOMIC DNA]</scope>
    <source>
        <strain evidence="2">DSM 19859</strain>
    </source>
</reference>
<sequence>MKKFLIGLLILIVLLGAAAIYLNTYLENQLKGIIENELPQSLSLEYKDLEIDSWQGNASLTNATVRINITDTVPKSEVKNATVKLTGFNHWTYFKSKDIYFNEVKIHADTLTHYRQPKNKEQKKSKDNDSLNNPIAAEKLDRKFKIKDFQLTADYIQILKPESAEVALRTAHFDFSLKNVTPAQSQRILRPFEYEDVLIKTDSLYFKMNAFDALKIGHLEWNGTALELLETQLLTEVSRSRLSELIDKERDHVNFQIKRLHFKDLKYGQSEGKFFFNSPKLTLGTPALNIYRDKRVADDYTTKPLYSKMLRELQFDLMIDTIQIQNGAILYTERVNNEAEAGQLQFDQLNATLTNVGNTYNSGEKKTAIAIDARFMQHAPITIDWDFDINDPQDKFKLIGTLSHLPANELEAFTGPNLGVEMTGNVARTYFTIYGTDYSSHIDMQMTYDDFKVSILNKEKKRKKWLVSTLANIFIAKTSKNEEGGFKEGSGDVNRDQNKSFFNYLWLNLKEGMLKTVTALD</sequence>
<dbReference type="STRING" id="573501.SAMN04487999_2941"/>
<evidence type="ECO:0000313" key="4">
    <source>
        <dbReference type="Proteomes" id="UP000290037"/>
    </source>
</evidence>
<name>A0A1M5ZDC2_9FLAO</name>
<dbReference type="Proteomes" id="UP000290037">
    <property type="component" value="Unassembled WGS sequence"/>
</dbReference>
<evidence type="ECO:0008006" key="5">
    <source>
        <dbReference type="Google" id="ProtNLM"/>
    </source>
</evidence>
<proteinExistence type="predicted"/>
<evidence type="ECO:0000313" key="3">
    <source>
        <dbReference type="Proteomes" id="UP000184240"/>
    </source>
</evidence>
<dbReference type="Proteomes" id="UP000184240">
    <property type="component" value="Unassembled WGS sequence"/>
</dbReference>
<evidence type="ECO:0000313" key="1">
    <source>
        <dbReference type="EMBL" id="RXG28034.1"/>
    </source>
</evidence>
<organism evidence="2 3">
    <name type="scientific">Leeuwenhoekiella palythoae</name>
    <dbReference type="NCBI Taxonomy" id="573501"/>
    <lineage>
        <taxon>Bacteria</taxon>
        <taxon>Pseudomonadati</taxon>
        <taxon>Bacteroidota</taxon>
        <taxon>Flavobacteriia</taxon>
        <taxon>Flavobacteriales</taxon>
        <taxon>Flavobacteriaceae</taxon>
        <taxon>Leeuwenhoekiella</taxon>
    </lineage>
</organism>
<reference evidence="1 4" key="3">
    <citation type="submission" date="2018-07" db="EMBL/GenBank/DDBJ databases">
        <title>Leeuwenhoekiella genomics.</title>
        <authorList>
            <person name="Tahon G."/>
            <person name="Willems A."/>
        </authorList>
    </citation>
    <scope>NUCLEOTIDE SEQUENCE [LARGE SCALE GENOMIC DNA]</scope>
    <source>
        <strain evidence="1 4">LMG 24856</strain>
    </source>
</reference>
<dbReference type="EMBL" id="FQXT01000005">
    <property type="protein sequence ID" value="SHI22003.1"/>
    <property type="molecule type" value="Genomic_DNA"/>
</dbReference>
<accession>A0A1M5ZDC2</accession>
<reference evidence="3" key="2">
    <citation type="submission" date="2016-11" db="EMBL/GenBank/DDBJ databases">
        <authorList>
            <person name="Varghese N."/>
            <person name="Submissions S."/>
        </authorList>
    </citation>
    <scope>NUCLEOTIDE SEQUENCE [LARGE SCALE GENOMIC DNA]</scope>
    <source>
        <strain evidence="3">DSM 19859</strain>
    </source>
</reference>
<keyword evidence="4" id="KW-1185">Reference proteome</keyword>
<dbReference type="AlphaFoldDB" id="A0A1M5ZDC2"/>
<dbReference type="EMBL" id="QOVN01000005">
    <property type="protein sequence ID" value="RXG28034.1"/>
    <property type="molecule type" value="Genomic_DNA"/>
</dbReference>
<protein>
    <recommendedName>
        <fullName evidence="5">DUF748 domain-containing protein</fullName>
    </recommendedName>
</protein>
<evidence type="ECO:0000313" key="2">
    <source>
        <dbReference type="EMBL" id="SHI22003.1"/>
    </source>
</evidence>
<dbReference type="OrthoDB" id="1412480at2"/>
<dbReference type="RefSeq" id="WP_072984271.1">
    <property type="nucleotide sequence ID" value="NZ_FQXT01000005.1"/>
</dbReference>